<feature type="non-terminal residue" evidence="2">
    <location>
        <position position="1"/>
    </location>
</feature>
<evidence type="ECO:0000313" key="2">
    <source>
        <dbReference type="EMBL" id="KKL71961.1"/>
    </source>
</evidence>
<accession>A0A0F9F0H0</accession>
<protein>
    <submittedName>
        <fullName evidence="2">Uncharacterized protein</fullName>
    </submittedName>
</protein>
<evidence type="ECO:0000256" key="1">
    <source>
        <dbReference type="SAM" id="MobiDB-lite"/>
    </source>
</evidence>
<organism evidence="2">
    <name type="scientific">marine sediment metagenome</name>
    <dbReference type="NCBI Taxonomy" id="412755"/>
    <lineage>
        <taxon>unclassified sequences</taxon>
        <taxon>metagenomes</taxon>
        <taxon>ecological metagenomes</taxon>
    </lineage>
</organism>
<gene>
    <name evidence="2" type="ORF">LCGC14_2089720</name>
</gene>
<reference evidence="2" key="1">
    <citation type="journal article" date="2015" name="Nature">
        <title>Complex archaea that bridge the gap between prokaryotes and eukaryotes.</title>
        <authorList>
            <person name="Spang A."/>
            <person name="Saw J.H."/>
            <person name="Jorgensen S.L."/>
            <person name="Zaremba-Niedzwiedzka K."/>
            <person name="Martijn J."/>
            <person name="Lind A.E."/>
            <person name="van Eijk R."/>
            <person name="Schleper C."/>
            <person name="Guy L."/>
            <person name="Ettema T.J."/>
        </authorList>
    </citation>
    <scope>NUCLEOTIDE SEQUENCE</scope>
</reference>
<name>A0A0F9F0H0_9ZZZZ</name>
<dbReference type="EMBL" id="LAZR01025424">
    <property type="protein sequence ID" value="KKL71961.1"/>
    <property type="molecule type" value="Genomic_DNA"/>
</dbReference>
<feature type="region of interest" description="Disordered" evidence="1">
    <location>
        <begin position="36"/>
        <end position="101"/>
    </location>
</feature>
<sequence>SKGFAEMAKKTVIRRLCKSLPVEAVQVASSLNAQAESEAGQELGSLLDFTDAIDAESAPVDPKGEPARTETPAGDDIAAPETTPEPPTEGSEADQEAAVERHQRLEELSGMIAAANLMSHVDKIERLIIDDEVLNGQQRDDLREACGMRKQAIDDGRGSRANPKGKRGSDQ</sequence>
<dbReference type="AlphaFoldDB" id="A0A0F9F0H0"/>
<comment type="caution">
    <text evidence="2">The sequence shown here is derived from an EMBL/GenBank/DDBJ whole genome shotgun (WGS) entry which is preliminary data.</text>
</comment>
<feature type="region of interest" description="Disordered" evidence="1">
    <location>
        <begin position="150"/>
        <end position="171"/>
    </location>
</feature>
<proteinExistence type="predicted"/>